<evidence type="ECO:0000313" key="2">
    <source>
        <dbReference type="EMBL" id="CAE0344558.1"/>
    </source>
</evidence>
<evidence type="ECO:0000256" key="1">
    <source>
        <dbReference type="SAM" id="MobiDB-lite"/>
    </source>
</evidence>
<name>A0A7S3J338_9SPIT</name>
<proteinExistence type="predicted"/>
<feature type="region of interest" description="Disordered" evidence="1">
    <location>
        <begin position="243"/>
        <end position="316"/>
    </location>
</feature>
<protein>
    <submittedName>
        <fullName evidence="2">Uncharacterized protein</fullName>
    </submittedName>
</protein>
<dbReference type="EMBL" id="HBII01007927">
    <property type="protein sequence ID" value="CAE0344558.1"/>
    <property type="molecule type" value="Transcribed_RNA"/>
</dbReference>
<reference evidence="2" key="1">
    <citation type="submission" date="2021-01" db="EMBL/GenBank/DDBJ databases">
        <authorList>
            <person name="Corre E."/>
            <person name="Pelletier E."/>
            <person name="Niang G."/>
            <person name="Scheremetjew M."/>
            <person name="Finn R."/>
            <person name="Kale V."/>
            <person name="Holt S."/>
            <person name="Cochrane G."/>
            <person name="Meng A."/>
            <person name="Brown T."/>
            <person name="Cohen L."/>
        </authorList>
    </citation>
    <scope>NUCLEOTIDE SEQUENCE</scope>
    <source>
        <strain evidence="2">FSP1.4</strain>
    </source>
</reference>
<gene>
    <name evidence="2" type="ORF">EHAR0213_LOCUS3467</name>
</gene>
<dbReference type="AlphaFoldDB" id="A0A7S3J338"/>
<organism evidence="2">
    <name type="scientific">Euplotes harpa</name>
    <dbReference type="NCBI Taxonomy" id="151035"/>
    <lineage>
        <taxon>Eukaryota</taxon>
        <taxon>Sar</taxon>
        <taxon>Alveolata</taxon>
        <taxon>Ciliophora</taxon>
        <taxon>Intramacronucleata</taxon>
        <taxon>Spirotrichea</taxon>
        <taxon>Hypotrichia</taxon>
        <taxon>Euplotida</taxon>
        <taxon>Euplotidae</taxon>
        <taxon>Euplotes</taxon>
    </lineage>
</organism>
<accession>A0A7S3J338</accession>
<sequence length="437" mass="49408">MKLELDRFKDWVGLNEETGSPSARLAHYQTPQALQSESIRNSLGNSVNTTMHKRTHASSMMREGRDYLNVKDIEGATSHIKSHILRKMFNARTSPDAANKTSSVLAKSQNLGQTDVISDRTFDTKRFMRVDDIEGAVPRSNQADVHRQTIHQPESYIDVDDQYSHYFLKKKEKQGKLPFTRRLNKGMNKIDKSLVSTIDPYTGEKIANPYLNISLDKPKIPSNACSNHPSPLAKSLRNHPLHRSIDQSSLPGRMQIPVSISRGDGSERGAGEKQGLSKRQVRLGERALYSQREVQGRQKRENGRLSQHFASGDGGSRFGLEASDVMGISQQLDRMSVDRHKGVHEIWNAKSGGRQSDRRVKQRDTNEYLDLMKDSSMSPTNIRGGSLFNIEKQMINRDFNKSSIVRYEDILRKLNKLQINPITGVLSPSQQRKGFVL</sequence>
<feature type="compositionally biased region" description="Basic and acidic residues" evidence="1">
    <location>
        <begin position="294"/>
        <end position="303"/>
    </location>
</feature>